<evidence type="ECO:0000256" key="7">
    <source>
        <dbReference type="ARBA" id="ARBA00047899"/>
    </source>
</evidence>
<dbReference type="KEGG" id="kaf:KAFR_0H01570"/>
<dbReference type="PANTHER" id="PTHR43895:SF32">
    <property type="entry name" value="SERINE_THREONINE-PROTEIN KINASE CHK1"/>
    <property type="match status" value="1"/>
</dbReference>
<dbReference type="GeneID" id="13887564"/>
<dbReference type="RefSeq" id="XP_003958702.1">
    <property type="nucleotide sequence ID" value="XM_003958653.1"/>
</dbReference>
<evidence type="ECO:0000256" key="10">
    <source>
        <dbReference type="RuleBase" id="RU000304"/>
    </source>
</evidence>
<dbReference type="EMBL" id="HE650828">
    <property type="protein sequence ID" value="CCF59567.1"/>
    <property type="molecule type" value="Genomic_DNA"/>
</dbReference>
<dbReference type="GO" id="GO:0010827">
    <property type="term" value="P:regulation of D-glucose transmembrane transport"/>
    <property type="evidence" value="ECO:0007669"/>
    <property type="project" value="EnsemblFungi"/>
</dbReference>
<dbReference type="STRING" id="1071382.H2AZ11"/>
<dbReference type="InterPro" id="IPR008271">
    <property type="entry name" value="Ser/Thr_kinase_AS"/>
</dbReference>
<keyword evidence="5" id="KW-0418">Kinase</keyword>
<dbReference type="Pfam" id="PF00069">
    <property type="entry name" value="Pkinase"/>
    <property type="match status" value="1"/>
</dbReference>
<dbReference type="InterPro" id="IPR000719">
    <property type="entry name" value="Prot_kinase_dom"/>
</dbReference>
<dbReference type="EC" id="2.7.11.1" evidence="1"/>
<evidence type="ECO:0000259" key="11">
    <source>
        <dbReference type="PROSITE" id="PS50011"/>
    </source>
</evidence>
<evidence type="ECO:0000313" key="12">
    <source>
        <dbReference type="EMBL" id="CCF59567.1"/>
    </source>
</evidence>
<reference evidence="12 13" key="1">
    <citation type="journal article" date="2011" name="Proc. Natl. Acad. Sci. U.S.A.">
        <title>Evolutionary erosion of yeast sex chromosomes by mating-type switching accidents.</title>
        <authorList>
            <person name="Gordon J.L."/>
            <person name="Armisen D."/>
            <person name="Proux-Wera E."/>
            <person name="Oheigeartaigh S.S."/>
            <person name="Byrne K.P."/>
            <person name="Wolfe K.H."/>
        </authorList>
    </citation>
    <scope>NUCLEOTIDE SEQUENCE [LARGE SCALE GENOMIC DNA]</scope>
    <source>
        <strain evidence="13">ATCC 22294 / BCRC 22015 / CBS 2517 / CECT 1963 / NBRC 1671 / NRRL Y-8276</strain>
    </source>
</reference>
<dbReference type="Proteomes" id="UP000005220">
    <property type="component" value="Chromosome 8"/>
</dbReference>
<organism evidence="12 13">
    <name type="scientific">Kazachstania africana (strain ATCC 22294 / BCRC 22015 / CBS 2517 / CECT 1963 / NBRC 1671 / NRRL Y-8276)</name>
    <name type="common">Yeast</name>
    <name type="synonym">Kluyveromyces africanus</name>
    <dbReference type="NCBI Taxonomy" id="1071382"/>
    <lineage>
        <taxon>Eukaryota</taxon>
        <taxon>Fungi</taxon>
        <taxon>Dikarya</taxon>
        <taxon>Ascomycota</taxon>
        <taxon>Saccharomycotina</taxon>
        <taxon>Saccharomycetes</taxon>
        <taxon>Saccharomycetales</taxon>
        <taxon>Saccharomycetaceae</taxon>
        <taxon>Kazachstania</taxon>
    </lineage>
</organism>
<dbReference type="GO" id="GO:0005524">
    <property type="term" value="F:ATP binding"/>
    <property type="evidence" value="ECO:0007669"/>
    <property type="project" value="UniProtKB-UniRule"/>
</dbReference>
<evidence type="ECO:0000256" key="9">
    <source>
        <dbReference type="PROSITE-ProRule" id="PRU10141"/>
    </source>
</evidence>
<keyword evidence="3" id="KW-0808">Transferase</keyword>
<gene>
    <name evidence="12" type="primary">KAFR0H01570</name>
    <name evidence="12" type="ORF">KAFR_0H01570</name>
</gene>
<comment type="catalytic activity">
    <reaction evidence="8">
        <text>L-seryl-[protein] + ATP = O-phospho-L-seryl-[protein] + ADP + H(+)</text>
        <dbReference type="Rhea" id="RHEA:17989"/>
        <dbReference type="Rhea" id="RHEA-COMP:9863"/>
        <dbReference type="Rhea" id="RHEA-COMP:11604"/>
        <dbReference type="ChEBI" id="CHEBI:15378"/>
        <dbReference type="ChEBI" id="CHEBI:29999"/>
        <dbReference type="ChEBI" id="CHEBI:30616"/>
        <dbReference type="ChEBI" id="CHEBI:83421"/>
        <dbReference type="ChEBI" id="CHEBI:456216"/>
        <dbReference type="EC" id="2.7.11.1"/>
    </reaction>
</comment>
<dbReference type="eggNOG" id="KOG0583">
    <property type="taxonomic scope" value="Eukaryota"/>
</dbReference>
<dbReference type="SMART" id="SM00220">
    <property type="entry name" value="S_TKc"/>
    <property type="match status" value="1"/>
</dbReference>
<feature type="binding site" evidence="9">
    <location>
        <position position="43"/>
    </location>
    <ligand>
        <name>ATP</name>
        <dbReference type="ChEBI" id="CHEBI:30616"/>
    </ligand>
</feature>
<proteinExistence type="inferred from homology"/>
<sequence length="399" mass="45319">MLTNCQINNFKIFSTVGSGAYGLVLHVVDIITHQEYAIKAILKSSSQPYPVDSLQNEIKKLFDFYQGRIILPSIDLDSILQLSEEQILKVPHYKEIVMQLRVHDHENIVTIHQVLESNAVTFIVMDYHQTDLFTSIVEQQHFTRNGNLIKKVFLQLCSALQYCHENNVYHGDIKPENLLLDSNDNLYLCDFGLATSSKNLVPNVCIGSSYYMSPERILSNNDTSIFPNDKSDIWSLGVILINLTCIRNPWLKAHRVEDKTFHYFIEDPAVLKRILPISDALFNLLCQILKLNPYNRIDINQLKSEVSELTSFVNEGPLSNVPKESKNSICSSYSEDQYLHPNAIAYDCHSIQQDLRGKLFNITTDSSFDSSAPTAVASPELAPHINPTPAMINVAHDWY</sequence>
<evidence type="ECO:0000256" key="5">
    <source>
        <dbReference type="ARBA" id="ARBA00022777"/>
    </source>
</evidence>
<accession>H2AZ11</accession>
<dbReference type="GO" id="GO:0005634">
    <property type="term" value="C:nucleus"/>
    <property type="evidence" value="ECO:0007669"/>
    <property type="project" value="EnsemblFungi"/>
</dbReference>
<dbReference type="HOGENOM" id="CLU_000288_172_4_1"/>
<dbReference type="InParanoid" id="H2AZ11"/>
<dbReference type="GO" id="GO:0007124">
    <property type="term" value="P:pseudohyphal growth"/>
    <property type="evidence" value="ECO:0007669"/>
    <property type="project" value="EnsemblFungi"/>
</dbReference>
<dbReference type="GO" id="GO:0004674">
    <property type="term" value="F:protein serine/threonine kinase activity"/>
    <property type="evidence" value="ECO:0007669"/>
    <property type="project" value="UniProtKB-KW"/>
</dbReference>
<evidence type="ECO:0000256" key="4">
    <source>
        <dbReference type="ARBA" id="ARBA00022741"/>
    </source>
</evidence>
<feature type="domain" description="Protein kinase" evidence="11">
    <location>
        <begin position="10"/>
        <end position="313"/>
    </location>
</feature>
<evidence type="ECO:0000256" key="1">
    <source>
        <dbReference type="ARBA" id="ARBA00012513"/>
    </source>
</evidence>
<dbReference type="GO" id="GO:0045944">
    <property type="term" value="P:positive regulation of transcription by RNA polymerase II"/>
    <property type="evidence" value="ECO:0007669"/>
    <property type="project" value="EnsemblFungi"/>
</dbReference>
<dbReference type="Gene3D" id="1.10.510.10">
    <property type="entry name" value="Transferase(Phosphotransferase) domain 1"/>
    <property type="match status" value="1"/>
</dbReference>
<evidence type="ECO:0000256" key="8">
    <source>
        <dbReference type="ARBA" id="ARBA00048679"/>
    </source>
</evidence>
<evidence type="ECO:0000313" key="13">
    <source>
        <dbReference type="Proteomes" id="UP000005220"/>
    </source>
</evidence>
<comment type="catalytic activity">
    <reaction evidence="7">
        <text>L-threonyl-[protein] + ATP = O-phospho-L-threonyl-[protein] + ADP + H(+)</text>
        <dbReference type="Rhea" id="RHEA:46608"/>
        <dbReference type="Rhea" id="RHEA-COMP:11060"/>
        <dbReference type="Rhea" id="RHEA-COMP:11605"/>
        <dbReference type="ChEBI" id="CHEBI:15378"/>
        <dbReference type="ChEBI" id="CHEBI:30013"/>
        <dbReference type="ChEBI" id="CHEBI:30616"/>
        <dbReference type="ChEBI" id="CHEBI:61977"/>
        <dbReference type="ChEBI" id="CHEBI:456216"/>
        <dbReference type="EC" id="2.7.11.1"/>
    </reaction>
</comment>
<evidence type="ECO:0000256" key="6">
    <source>
        <dbReference type="ARBA" id="ARBA00022840"/>
    </source>
</evidence>
<dbReference type="PROSITE" id="PS00108">
    <property type="entry name" value="PROTEIN_KINASE_ST"/>
    <property type="match status" value="1"/>
</dbReference>
<dbReference type="AlphaFoldDB" id="H2AZ11"/>
<keyword evidence="6 9" id="KW-0067">ATP-binding</keyword>
<dbReference type="SUPFAM" id="SSF56112">
    <property type="entry name" value="Protein kinase-like (PK-like)"/>
    <property type="match status" value="1"/>
</dbReference>
<dbReference type="FunCoup" id="H2AZ11">
    <property type="interactions" value="313"/>
</dbReference>
<dbReference type="OrthoDB" id="541276at2759"/>
<keyword evidence="4 9" id="KW-0547">Nucleotide-binding</keyword>
<name>H2AZ11_KAZAF</name>
<comment type="similarity">
    <text evidence="10">Belongs to the protein kinase superfamily.</text>
</comment>
<evidence type="ECO:0000256" key="3">
    <source>
        <dbReference type="ARBA" id="ARBA00022679"/>
    </source>
</evidence>
<keyword evidence="2 10" id="KW-0723">Serine/threonine-protein kinase</keyword>
<protein>
    <recommendedName>
        <fullName evidence="1">non-specific serine/threonine protein kinase</fullName>
        <ecNumber evidence="1">2.7.11.1</ecNumber>
    </recommendedName>
</protein>
<dbReference type="PROSITE" id="PS50011">
    <property type="entry name" value="PROTEIN_KINASE_DOM"/>
    <property type="match status" value="1"/>
</dbReference>
<dbReference type="InterPro" id="IPR017441">
    <property type="entry name" value="Protein_kinase_ATP_BS"/>
</dbReference>
<dbReference type="GO" id="GO:0007165">
    <property type="term" value="P:signal transduction"/>
    <property type="evidence" value="ECO:0007669"/>
    <property type="project" value="TreeGrafter"/>
</dbReference>
<dbReference type="Gene3D" id="3.30.200.20">
    <property type="entry name" value="Phosphorylase Kinase, domain 1"/>
    <property type="match status" value="1"/>
</dbReference>
<keyword evidence="13" id="KW-1185">Reference proteome</keyword>
<evidence type="ECO:0000256" key="2">
    <source>
        <dbReference type="ARBA" id="ARBA00022527"/>
    </source>
</evidence>
<dbReference type="PROSITE" id="PS00107">
    <property type="entry name" value="PROTEIN_KINASE_ATP"/>
    <property type="match status" value="1"/>
</dbReference>
<dbReference type="PANTHER" id="PTHR43895">
    <property type="entry name" value="CALCIUM/CALMODULIN-DEPENDENT PROTEIN KINASE KINASE-RELATED"/>
    <property type="match status" value="1"/>
</dbReference>
<dbReference type="InterPro" id="IPR011009">
    <property type="entry name" value="Kinase-like_dom_sf"/>
</dbReference>